<evidence type="ECO:0000256" key="9">
    <source>
        <dbReference type="ARBA" id="ARBA00022840"/>
    </source>
</evidence>
<keyword evidence="6" id="KW-0808">Transferase</keyword>
<accession>A0A927H4G5</accession>
<dbReference type="EMBL" id="JACXJA010000060">
    <property type="protein sequence ID" value="MBD2866494.1"/>
    <property type="molecule type" value="Genomic_DNA"/>
</dbReference>
<dbReference type="AlphaFoldDB" id="A0A927H4G5"/>
<evidence type="ECO:0000256" key="2">
    <source>
        <dbReference type="ARBA" id="ARBA00004651"/>
    </source>
</evidence>
<evidence type="ECO:0000256" key="7">
    <source>
        <dbReference type="ARBA" id="ARBA00022741"/>
    </source>
</evidence>
<comment type="subcellular location">
    <subcellularLocation>
        <location evidence="2">Cell membrane</location>
        <topology evidence="2">Multi-pass membrane protein</topology>
    </subcellularLocation>
</comment>
<dbReference type="GO" id="GO:0000155">
    <property type="term" value="F:phosphorelay sensor kinase activity"/>
    <property type="evidence" value="ECO:0007669"/>
    <property type="project" value="InterPro"/>
</dbReference>
<evidence type="ECO:0000256" key="4">
    <source>
        <dbReference type="ARBA" id="ARBA00022475"/>
    </source>
</evidence>
<evidence type="ECO:0000256" key="10">
    <source>
        <dbReference type="ARBA" id="ARBA00023012"/>
    </source>
</evidence>
<dbReference type="SMART" id="SM00387">
    <property type="entry name" value="HATPase_c"/>
    <property type="match status" value="1"/>
</dbReference>
<dbReference type="InterPro" id="IPR010559">
    <property type="entry name" value="Sig_transdc_His_kin_internal"/>
</dbReference>
<evidence type="ECO:0000256" key="6">
    <source>
        <dbReference type="ARBA" id="ARBA00022679"/>
    </source>
</evidence>
<proteinExistence type="predicted"/>
<dbReference type="InterPro" id="IPR003660">
    <property type="entry name" value="HAMP_dom"/>
</dbReference>
<organism evidence="15 16">
    <name type="scientific">Paenibacillus oceani</name>
    <dbReference type="NCBI Taxonomy" id="2772510"/>
    <lineage>
        <taxon>Bacteria</taxon>
        <taxon>Bacillati</taxon>
        <taxon>Bacillota</taxon>
        <taxon>Bacilli</taxon>
        <taxon>Bacillales</taxon>
        <taxon>Paenibacillaceae</taxon>
        <taxon>Paenibacillus</taxon>
    </lineage>
</organism>
<keyword evidence="5" id="KW-0597">Phosphoprotein</keyword>
<evidence type="ECO:0000256" key="3">
    <source>
        <dbReference type="ARBA" id="ARBA00012438"/>
    </source>
</evidence>
<dbReference type="InterPro" id="IPR005467">
    <property type="entry name" value="His_kinase_dom"/>
</dbReference>
<dbReference type="InterPro" id="IPR036890">
    <property type="entry name" value="HATPase_C_sf"/>
</dbReference>
<evidence type="ECO:0000256" key="1">
    <source>
        <dbReference type="ARBA" id="ARBA00000085"/>
    </source>
</evidence>
<comment type="caution">
    <text evidence="15">The sequence shown here is derived from an EMBL/GenBank/DDBJ whole genome shotgun (WGS) entry which is preliminary data.</text>
</comment>
<evidence type="ECO:0000256" key="8">
    <source>
        <dbReference type="ARBA" id="ARBA00022777"/>
    </source>
</evidence>
<dbReference type="InterPro" id="IPR050640">
    <property type="entry name" value="Bact_2-comp_sensor_kinase"/>
</dbReference>
<dbReference type="SMART" id="SM00304">
    <property type="entry name" value="HAMP"/>
    <property type="match status" value="1"/>
</dbReference>
<evidence type="ECO:0000313" key="15">
    <source>
        <dbReference type="EMBL" id="MBD2866494.1"/>
    </source>
</evidence>
<feature type="transmembrane region" description="Helical" evidence="12">
    <location>
        <begin position="305"/>
        <end position="325"/>
    </location>
</feature>
<dbReference type="Pfam" id="PF02518">
    <property type="entry name" value="HATPase_c"/>
    <property type="match status" value="1"/>
</dbReference>
<keyword evidence="4" id="KW-1003">Cell membrane</keyword>
<evidence type="ECO:0000313" key="16">
    <source>
        <dbReference type="Proteomes" id="UP000639396"/>
    </source>
</evidence>
<dbReference type="CDD" id="cd06225">
    <property type="entry name" value="HAMP"/>
    <property type="match status" value="1"/>
</dbReference>
<dbReference type="GO" id="GO:0005524">
    <property type="term" value="F:ATP binding"/>
    <property type="evidence" value="ECO:0007669"/>
    <property type="project" value="UniProtKB-KW"/>
</dbReference>
<feature type="domain" description="HAMP" evidence="14">
    <location>
        <begin position="326"/>
        <end position="378"/>
    </location>
</feature>
<keyword evidence="11 12" id="KW-0472">Membrane</keyword>
<gene>
    <name evidence="15" type="ORF">IDH45_31440</name>
</gene>
<dbReference type="PROSITE" id="PS50885">
    <property type="entry name" value="HAMP"/>
    <property type="match status" value="1"/>
</dbReference>
<keyword evidence="8 15" id="KW-0418">Kinase</keyword>
<dbReference type="PANTHER" id="PTHR34220:SF7">
    <property type="entry name" value="SENSOR HISTIDINE KINASE YPDA"/>
    <property type="match status" value="1"/>
</dbReference>
<sequence length="613" mass="69865">MRLLYAIRDAYRKSTQLRLTSYFMAILIPLVAVSLYANVQSQRILNEQVGERTLAALRSTMAHIDLTLQNIEELSVLTATDYNMNQQLRHQDVDSPAEATIDFQKVLFSLTNMNSVNTMLTQISIYHARSGLIFSSRYGVRRLEEYRNEAWYARTVEAGGDSVWMIPDRNTYVGGEREVDPIFNEDSVTLLRLMDQLDSPVRQNILMMTIGKEKFLNVIENLTASTPSSRVLLLDRYDNRIVGSDRDESIAEIRATENREGVMIKTGDDGDSLSMRVRSKTSGWSLVLVQPEKAIYAKSNKVREFTYLIAIVSVLLALLISWGVYRGIAAPLLKLAYGIKQIRLGNLNARLSANRPDEFGFLNRSFNEMAEEQQHLIENIYKQQLYTAKTDLKFLQSQINPHFLYNTLDSIYWTAKNYDAEEISEMVVHLSHFFRLSLGEGRDIFTVEETIEHLQYYLQVQQIRYTNHFSVKFDVDPETLQIPILKLLLQPLVENAILHGLEKKPEGGELYVGARIEGAYLRLEVRDDGVGIDPERLSFINGKLNKITYKDVLRVTNAGSESVDLYGLSNVKARVMLFYGEDARIRIESQEAAGTAVTIWIPLEKMHALAAGM</sequence>
<evidence type="ECO:0000259" key="14">
    <source>
        <dbReference type="PROSITE" id="PS50885"/>
    </source>
</evidence>
<feature type="domain" description="Histidine kinase" evidence="13">
    <location>
        <begin position="419"/>
        <end position="605"/>
    </location>
</feature>
<feature type="transmembrane region" description="Helical" evidence="12">
    <location>
        <begin position="21"/>
        <end position="39"/>
    </location>
</feature>
<protein>
    <recommendedName>
        <fullName evidence="3">histidine kinase</fullName>
        <ecNumber evidence="3">2.7.13.3</ecNumber>
    </recommendedName>
</protein>
<evidence type="ECO:0000259" key="13">
    <source>
        <dbReference type="PROSITE" id="PS50109"/>
    </source>
</evidence>
<keyword evidence="12" id="KW-1133">Transmembrane helix</keyword>
<evidence type="ECO:0000256" key="5">
    <source>
        <dbReference type="ARBA" id="ARBA00022553"/>
    </source>
</evidence>
<comment type="catalytic activity">
    <reaction evidence="1">
        <text>ATP + protein L-histidine = ADP + protein N-phospho-L-histidine.</text>
        <dbReference type="EC" id="2.7.13.3"/>
    </reaction>
</comment>
<dbReference type="Proteomes" id="UP000639396">
    <property type="component" value="Unassembled WGS sequence"/>
</dbReference>
<dbReference type="SUPFAM" id="SSF158472">
    <property type="entry name" value="HAMP domain-like"/>
    <property type="match status" value="1"/>
</dbReference>
<name>A0A927H4G5_9BACL</name>
<keyword evidence="16" id="KW-1185">Reference proteome</keyword>
<keyword evidence="12" id="KW-0812">Transmembrane</keyword>
<dbReference type="Pfam" id="PF06580">
    <property type="entry name" value="His_kinase"/>
    <property type="match status" value="1"/>
</dbReference>
<keyword evidence="10" id="KW-0902">Two-component regulatory system</keyword>
<dbReference type="PROSITE" id="PS50109">
    <property type="entry name" value="HIS_KIN"/>
    <property type="match status" value="1"/>
</dbReference>
<keyword evidence="9" id="KW-0067">ATP-binding</keyword>
<dbReference type="Gene3D" id="3.30.565.10">
    <property type="entry name" value="Histidine kinase-like ATPase, C-terminal domain"/>
    <property type="match status" value="1"/>
</dbReference>
<evidence type="ECO:0000256" key="12">
    <source>
        <dbReference type="SAM" id="Phobius"/>
    </source>
</evidence>
<dbReference type="Gene3D" id="6.10.340.10">
    <property type="match status" value="1"/>
</dbReference>
<dbReference type="SUPFAM" id="SSF55874">
    <property type="entry name" value="ATPase domain of HSP90 chaperone/DNA topoisomerase II/histidine kinase"/>
    <property type="match status" value="1"/>
</dbReference>
<reference evidence="15" key="1">
    <citation type="submission" date="2020-09" db="EMBL/GenBank/DDBJ databases">
        <title>A novel bacterium of genus Paenibacillus, isolated from South China Sea.</title>
        <authorList>
            <person name="Huang H."/>
            <person name="Mo K."/>
            <person name="Hu Y."/>
        </authorList>
    </citation>
    <scope>NUCLEOTIDE SEQUENCE</scope>
    <source>
        <strain evidence="15">IB182363</strain>
    </source>
</reference>
<evidence type="ECO:0000256" key="11">
    <source>
        <dbReference type="ARBA" id="ARBA00023136"/>
    </source>
</evidence>
<dbReference type="EC" id="2.7.13.3" evidence="3"/>
<dbReference type="RefSeq" id="WP_190932111.1">
    <property type="nucleotide sequence ID" value="NZ_JACXJA010000060.1"/>
</dbReference>
<dbReference type="GO" id="GO:0005886">
    <property type="term" value="C:plasma membrane"/>
    <property type="evidence" value="ECO:0007669"/>
    <property type="project" value="UniProtKB-SubCell"/>
</dbReference>
<dbReference type="PANTHER" id="PTHR34220">
    <property type="entry name" value="SENSOR HISTIDINE KINASE YPDA"/>
    <property type="match status" value="1"/>
</dbReference>
<dbReference type="Pfam" id="PF00672">
    <property type="entry name" value="HAMP"/>
    <property type="match status" value="1"/>
</dbReference>
<keyword evidence="7" id="KW-0547">Nucleotide-binding</keyword>
<dbReference type="InterPro" id="IPR003594">
    <property type="entry name" value="HATPase_dom"/>
</dbReference>